<keyword evidence="1" id="KW-0472">Membrane</keyword>
<keyword evidence="1" id="KW-0812">Transmembrane</keyword>
<feature type="transmembrane region" description="Helical" evidence="1">
    <location>
        <begin position="133"/>
        <end position="155"/>
    </location>
</feature>
<evidence type="ECO:0000313" key="3">
    <source>
        <dbReference type="Proteomes" id="UP001546774"/>
    </source>
</evidence>
<feature type="transmembrane region" description="Helical" evidence="1">
    <location>
        <begin position="609"/>
        <end position="630"/>
    </location>
</feature>
<protein>
    <submittedName>
        <fullName evidence="2">Uncharacterized protein</fullName>
    </submittedName>
</protein>
<reference evidence="2" key="1">
    <citation type="submission" date="2024-03" db="EMBL/GenBank/DDBJ databases">
        <title>Human intestinal bacterial collection.</title>
        <authorList>
            <person name="Pauvert C."/>
            <person name="Hitch T.C.A."/>
            <person name="Clavel T."/>
        </authorList>
    </citation>
    <scope>NUCLEOTIDE SEQUENCE [LARGE SCALE GENOMIC DNA]</scope>
    <source>
        <strain evidence="2">CLA-AA-H89B</strain>
    </source>
</reference>
<feature type="transmembrane region" description="Helical" evidence="1">
    <location>
        <begin position="705"/>
        <end position="725"/>
    </location>
</feature>
<feature type="transmembrane region" description="Helical" evidence="1">
    <location>
        <begin position="674"/>
        <end position="693"/>
    </location>
</feature>
<feature type="transmembrane region" description="Helical" evidence="1">
    <location>
        <begin position="255"/>
        <end position="273"/>
    </location>
</feature>
<feature type="transmembrane region" description="Helical" evidence="1">
    <location>
        <begin position="404"/>
        <end position="423"/>
    </location>
</feature>
<feature type="transmembrane region" description="Helical" evidence="1">
    <location>
        <begin position="61"/>
        <end position="79"/>
    </location>
</feature>
<feature type="transmembrane region" description="Helical" evidence="1">
    <location>
        <begin position="191"/>
        <end position="213"/>
    </location>
</feature>
<comment type="caution">
    <text evidence="2">The sequence shown here is derived from an EMBL/GenBank/DDBJ whole genome shotgun (WGS) entry which is preliminary data.</text>
</comment>
<accession>A0ABV1H6L1</accession>
<feature type="transmembrane region" description="Helical" evidence="1">
    <location>
        <begin position="6"/>
        <end position="22"/>
    </location>
</feature>
<feature type="transmembrane region" description="Helical" evidence="1">
    <location>
        <begin position="167"/>
        <end position="185"/>
    </location>
</feature>
<feature type="transmembrane region" description="Helical" evidence="1">
    <location>
        <begin position="288"/>
        <end position="308"/>
    </location>
</feature>
<evidence type="ECO:0000313" key="2">
    <source>
        <dbReference type="EMBL" id="MEQ2555344.1"/>
    </source>
</evidence>
<feature type="transmembrane region" description="Helical" evidence="1">
    <location>
        <begin position="642"/>
        <end position="662"/>
    </location>
</feature>
<sequence length="899" mass="98553">MNSTAVVLMIITVLTYGIVCIGKRMELMDAVTVSFAVLLAGFGMSGGILALFGGFSLNKTLAVLWLLSVVEAVICRIAGGKPNVCLKQTESIVRPFLRTLILLCLAGLVYVVTMHFQPEDDVMINAGKGFTQYLWLVSGIVLVLVCVADILIHCMGYIKAEKTAQKILPELFVAGMVITAAGIVIEAGVHSGIAGILTAVLLLVAAGAAGVGLSMLYQQRDFAELVLLGVSETVLAYLLSAGILIGLNIFSLERAAALTLGFTVAAAGAAYAYKKTKPSCTFQWKKNLIGIGFLLAVIPLVGTTFGMFGMGQDEGVYQAKAIGYVYGYNNNFMTFDEYGDCVSASDKSDYMAAIGNHLEGYNFTLDEEQVQGVAQNDTTGSLHGVHTFSALLAVYARVCGVEHMMQLGTWILALSVFLLWLVLENLEIKTLYKAIALFLYVLSPQVLWQAKTSLVETTLAFVILAMLYLLTDKKHEEYRWLFCIPVVVFAFLHITIYVFMPLFVLMAYGLYFKTGRKSYIAGAVVMLAGYLAGFFMMHASSLTYVYGNYDRLYIGPVGPSNLKAFVTAVSVAGIVFSLVLGLLPVKKNTKAVSVNAQSMRKEQNRFKNTCWRIFVWVFAAAGLAACLLVMKKSAYPSAYMTSYAYLLSSGIILMPVIFIAAFLRPSWFKKKDSIVLLTAMFYYCVIIYSAVFKKEILHYYYYGRYIVPYIAVIVVLGAYILSRTAESMAHIRLLRDGYGMLCAAAALAVAAVLIPYAGIVVNGQDQTQLQWKILTELAETVDEKDSVVVLGEEVVPQLMVSLKYMTDCPVYPLKEDKEAAAVQCARLKDRYSHVYVISGEPESGAVADSGMDTVYHKDNKIQMDVKMPEELDGIAAWIPYAQEFVSSIQPVAVYEYISE</sequence>
<feature type="transmembrane region" description="Helical" evidence="1">
    <location>
        <begin position="34"/>
        <end position="55"/>
    </location>
</feature>
<gene>
    <name evidence="2" type="ORF">WMO37_10035</name>
</gene>
<organism evidence="2 3">
    <name type="scientific">Lachnospira intestinalis</name>
    <dbReference type="NCBI Taxonomy" id="3133158"/>
    <lineage>
        <taxon>Bacteria</taxon>
        <taxon>Bacillati</taxon>
        <taxon>Bacillota</taxon>
        <taxon>Clostridia</taxon>
        <taxon>Lachnospirales</taxon>
        <taxon>Lachnospiraceae</taxon>
        <taxon>Lachnospira</taxon>
    </lineage>
</organism>
<feature type="transmembrane region" description="Helical" evidence="1">
    <location>
        <begin position="91"/>
        <end position="113"/>
    </location>
</feature>
<evidence type="ECO:0000256" key="1">
    <source>
        <dbReference type="SAM" id="Phobius"/>
    </source>
</evidence>
<dbReference type="EMBL" id="JBBMFS010000008">
    <property type="protein sequence ID" value="MEQ2555344.1"/>
    <property type="molecule type" value="Genomic_DNA"/>
</dbReference>
<name>A0ABV1H6L1_9FIRM</name>
<keyword evidence="1" id="KW-1133">Transmembrane helix</keyword>
<feature type="transmembrane region" description="Helical" evidence="1">
    <location>
        <begin position="225"/>
        <end position="249"/>
    </location>
</feature>
<proteinExistence type="predicted"/>
<feature type="transmembrane region" description="Helical" evidence="1">
    <location>
        <begin position="737"/>
        <end position="759"/>
    </location>
</feature>
<keyword evidence="3" id="KW-1185">Reference proteome</keyword>
<feature type="transmembrane region" description="Helical" evidence="1">
    <location>
        <begin position="453"/>
        <end position="470"/>
    </location>
</feature>
<feature type="transmembrane region" description="Helical" evidence="1">
    <location>
        <begin position="564"/>
        <end position="583"/>
    </location>
</feature>
<feature type="transmembrane region" description="Helical" evidence="1">
    <location>
        <begin position="519"/>
        <end position="544"/>
    </location>
</feature>
<dbReference type="Proteomes" id="UP001546774">
    <property type="component" value="Unassembled WGS sequence"/>
</dbReference>